<gene>
    <name evidence="6" type="ORF">GBAG_1632</name>
</gene>
<dbReference type="eggNOG" id="COG1609">
    <property type="taxonomic scope" value="Bacteria"/>
</dbReference>
<evidence type="ECO:0000256" key="2">
    <source>
        <dbReference type="ARBA" id="ARBA00023015"/>
    </source>
</evidence>
<keyword evidence="7" id="KW-1185">Reference proteome</keyword>
<dbReference type="Gene3D" id="3.40.50.2300">
    <property type="match status" value="2"/>
</dbReference>
<dbReference type="OrthoDB" id="6619319at2"/>
<proteinExistence type="predicted"/>
<keyword evidence="1" id="KW-0678">Repressor</keyword>
<organism evidence="6 7">
    <name type="scientific">Buttiauxella agrestis ATCC 33320</name>
    <dbReference type="NCBI Taxonomy" id="1006004"/>
    <lineage>
        <taxon>Bacteria</taxon>
        <taxon>Pseudomonadati</taxon>
        <taxon>Pseudomonadota</taxon>
        <taxon>Gammaproteobacteria</taxon>
        <taxon>Enterobacterales</taxon>
        <taxon>Enterobacteriaceae</taxon>
        <taxon>Buttiauxella</taxon>
    </lineage>
</organism>
<evidence type="ECO:0000313" key="7">
    <source>
        <dbReference type="Proteomes" id="UP000028653"/>
    </source>
</evidence>
<dbReference type="EMBL" id="JMPI01000023">
    <property type="protein sequence ID" value="KFC82446.1"/>
    <property type="molecule type" value="Genomic_DNA"/>
</dbReference>
<dbReference type="Proteomes" id="UP000028653">
    <property type="component" value="Unassembled WGS sequence"/>
</dbReference>
<dbReference type="SMART" id="SM00354">
    <property type="entry name" value="HTH_LACI"/>
    <property type="match status" value="1"/>
</dbReference>
<dbReference type="PANTHER" id="PTHR30146">
    <property type="entry name" value="LACI-RELATED TRANSCRIPTIONAL REPRESSOR"/>
    <property type="match status" value="1"/>
</dbReference>
<keyword evidence="2" id="KW-0805">Transcription regulation</keyword>
<dbReference type="PROSITE" id="PS50932">
    <property type="entry name" value="HTH_LACI_2"/>
    <property type="match status" value="1"/>
</dbReference>
<name>A0A085GFF1_9ENTR</name>
<feature type="domain" description="HTH lacI-type" evidence="5">
    <location>
        <begin position="9"/>
        <end position="63"/>
    </location>
</feature>
<evidence type="ECO:0000256" key="1">
    <source>
        <dbReference type="ARBA" id="ARBA00022491"/>
    </source>
</evidence>
<dbReference type="AlphaFoldDB" id="A0A085GFF1"/>
<reference evidence="6 7" key="1">
    <citation type="submission" date="2014-05" db="EMBL/GenBank/DDBJ databases">
        <title>ATOL: Assembling a taxonomically balanced genome-scale reconstruction of the evolutionary history of the Enterobacteriaceae.</title>
        <authorList>
            <person name="Plunkett G.III."/>
            <person name="Neeno-Eckwall E.C."/>
            <person name="Glasner J.D."/>
            <person name="Perna N.T."/>
        </authorList>
    </citation>
    <scope>NUCLEOTIDE SEQUENCE [LARGE SCALE GENOMIC DNA]</scope>
    <source>
        <strain evidence="6 7">ATCC 33320</strain>
    </source>
</reference>
<comment type="caution">
    <text evidence="6">The sequence shown here is derived from an EMBL/GenBank/DDBJ whole genome shotgun (WGS) entry which is preliminary data.</text>
</comment>
<keyword evidence="4" id="KW-0804">Transcription</keyword>
<evidence type="ECO:0000256" key="4">
    <source>
        <dbReference type="ARBA" id="ARBA00023163"/>
    </source>
</evidence>
<dbReference type="InterPro" id="IPR046335">
    <property type="entry name" value="LacI/GalR-like_sensor"/>
</dbReference>
<dbReference type="Pfam" id="PF00356">
    <property type="entry name" value="LacI"/>
    <property type="match status" value="1"/>
</dbReference>
<evidence type="ECO:0000313" key="6">
    <source>
        <dbReference type="EMBL" id="KFC82446.1"/>
    </source>
</evidence>
<dbReference type="GO" id="GO:0003700">
    <property type="term" value="F:DNA-binding transcription factor activity"/>
    <property type="evidence" value="ECO:0007669"/>
    <property type="project" value="TreeGrafter"/>
</dbReference>
<dbReference type="CDD" id="cd01392">
    <property type="entry name" value="HTH_LacI"/>
    <property type="match status" value="1"/>
</dbReference>
<dbReference type="Pfam" id="PF13377">
    <property type="entry name" value="Peripla_BP_3"/>
    <property type="match status" value="1"/>
</dbReference>
<protein>
    <submittedName>
        <fullName evidence="6">Transcriptional regulator, LacI family protein</fullName>
    </submittedName>
</protein>
<dbReference type="SUPFAM" id="SSF53822">
    <property type="entry name" value="Periplasmic binding protein-like I"/>
    <property type="match status" value="1"/>
</dbReference>
<dbReference type="InterPro" id="IPR010982">
    <property type="entry name" value="Lambda_DNA-bd_dom_sf"/>
</dbReference>
<keyword evidence="3" id="KW-0238">DNA-binding</keyword>
<dbReference type="PANTHER" id="PTHR30146:SF95">
    <property type="entry name" value="RIBOSE OPERON REPRESSOR"/>
    <property type="match status" value="1"/>
</dbReference>
<dbReference type="RefSeq" id="WP_034494874.1">
    <property type="nucleotide sequence ID" value="NZ_JMPI01000023.1"/>
</dbReference>
<dbReference type="GO" id="GO:0000976">
    <property type="term" value="F:transcription cis-regulatory region binding"/>
    <property type="evidence" value="ECO:0007669"/>
    <property type="project" value="TreeGrafter"/>
</dbReference>
<dbReference type="CDD" id="cd06278">
    <property type="entry name" value="PBP1_LacI-like"/>
    <property type="match status" value="1"/>
</dbReference>
<dbReference type="Gene3D" id="1.10.260.40">
    <property type="entry name" value="lambda repressor-like DNA-binding domains"/>
    <property type="match status" value="1"/>
</dbReference>
<dbReference type="InterPro" id="IPR000843">
    <property type="entry name" value="HTH_LacI"/>
</dbReference>
<accession>A0A085GFF1</accession>
<dbReference type="InterPro" id="IPR028082">
    <property type="entry name" value="Peripla_BP_I"/>
</dbReference>
<sequence length="356" mass="38811">MKRKTFGPVTSQQVAQIAGVSQSAVSRTFTPGASISPATREKVLKAARELGYRPNAIARSLNTARSRIVGVVMSYFDNQFYPQVLEALAQKLDELNYHLLLFVGDRDGNVDRIFDQIMQYRVDGIVLASVSLSVELSEECVAAGIPVVLFNRSEENATASSVNTDNEAAAKQIAEFLLAGEHQHFAYVAGLSDSSVNLARQSGYINTLNHHGIKDVRVVQGDYDARKTAKAAWELFSSPQPPDAIFAANDHMALTVMDVARFEFGLRIPEDLSVIGYDDTGPSGWPSYALTSASQPVDAMVGATIALLMKQIESENIEPEQVVVPGVLVVRHSARRPQFGVIEKDGLSLFQPQEVE</sequence>
<dbReference type="SUPFAM" id="SSF47413">
    <property type="entry name" value="lambda repressor-like DNA-binding domains"/>
    <property type="match status" value="1"/>
</dbReference>
<evidence type="ECO:0000256" key="3">
    <source>
        <dbReference type="ARBA" id="ARBA00023125"/>
    </source>
</evidence>
<evidence type="ECO:0000259" key="5">
    <source>
        <dbReference type="PROSITE" id="PS50932"/>
    </source>
</evidence>
<dbReference type="STRING" id="1006004.GBAG_1632"/>